<keyword evidence="2" id="KW-0464">Manganese</keyword>
<feature type="domain" description="Peptidase M20 dimerisation" evidence="4">
    <location>
        <begin position="234"/>
        <end position="330"/>
    </location>
</feature>
<dbReference type="Gene3D" id="3.30.70.360">
    <property type="match status" value="1"/>
</dbReference>
<dbReference type="KEGG" id="lem:LEN_0156"/>
<sequence length="446" mass="46935">MPPRFRLPALPALLALGLAAAPAFAQNANPAADSAAVAQAAQSVQSRVVAWRRDIHQHPELGQHETRTAQLIADQLRKLGLQPRTGIAHTGVVAVLKGGKPGPRIAIRADMDALPVTEPAGLPFASKVTADYRGQPVGVMHACGHDAHVAILLGVATALAAQKDQLPGEVMFVFQPAEEGPPTAGEPFGAKLMLDQGVFKDFKPEAVFGLHVWAGLNVGQIGYRSGPMLASADEWSLTVRGKQTHGSRPWDGVDPITVGAQILLASQSLIARQVNIAATPVVLTAGQFNSGVRFNIIPDEAKLVGTLRTFDPAVREDVIARLRRTADDYAHAAGASAELAVVNNAPATINDAALTRRVLPSLRRAAGEANVVESGLVTVAEDFSQFANTVPGFYFFVGSTAKGSDATKAPINHSPNFMLDEGSLEVGTKAMLQVALDYLQAAPARD</sequence>
<dbReference type="GO" id="GO:0016787">
    <property type="term" value="F:hydrolase activity"/>
    <property type="evidence" value="ECO:0007669"/>
    <property type="project" value="UniProtKB-KW"/>
</dbReference>
<dbReference type="PANTHER" id="PTHR11014">
    <property type="entry name" value="PEPTIDASE M20 FAMILY MEMBER"/>
    <property type="match status" value="1"/>
</dbReference>
<gene>
    <name evidence="5" type="ORF">LEN_0156</name>
</gene>
<evidence type="ECO:0000313" key="5">
    <source>
        <dbReference type="EMBL" id="BAV95643.1"/>
    </source>
</evidence>
<keyword evidence="2" id="KW-0479">Metal-binding</keyword>
<dbReference type="Proteomes" id="UP000218824">
    <property type="component" value="Chromosome"/>
</dbReference>
<evidence type="ECO:0000313" key="6">
    <source>
        <dbReference type="Proteomes" id="UP000218824"/>
    </source>
</evidence>
<keyword evidence="3" id="KW-0732">Signal</keyword>
<comment type="cofactor">
    <cofactor evidence="2">
        <name>Mn(2+)</name>
        <dbReference type="ChEBI" id="CHEBI:29035"/>
    </cofactor>
    <text evidence="2">The Mn(2+) ion enhances activity.</text>
</comment>
<dbReference type="NCBIfam" id="TIGR01891">
    <property type="entry name" value="amidohydrolases"/>
    <property type="match status" value="1"/>
</dbReference>
<dbReference type="AlphaFoldDB" id="A0AAU9AFH6"/>
<dbReference type="InterPro" id="IPR036264">
    <property type="entry name" value="Bact_exopeptidase_dim_dom"/>
</dbReference>
<evidence type="ECO:0000256" key="1">
    <source>
        <dbReference type="ARBA" id="ARBA00022801"/>
    </source>
</evidence>
<dbReference type="SUPFAM" id="SSF53187">
    <property type="entry name" value="Zn-dependent exopeptidases"/>
    <property type="match status" value="1"/>
</dbReference>
<evidence type="ECO:0000259" key="4">
    <source>
        <dbReference type="Pfam" id="PF07687"/>
    </source>
</evidence>
<feature type="binding site" evidence="2">
    <location>
        <position position="413"/>
    </location>
    <ligand>
        <name>Mn(2+)</name>
        <dbReference type="ChEBI" id="CHEBI:29035"/>
        <label>2</label>
    </ligand>
</feature>
<dbReference type="GO" id="GO:0046872">
    <property type="term" value="F:metal ion binding"/>
    <property type="evidence" value="ECO:0007669"/>
    <property type="project" value="UniProtKB-KW"/>
</dbReference>
<feature type="binding site" evidence="2">
    <location>
        <position position="143"/>
    </location>
    <ligand>
        <name>Mn(2+)</name>
        <dbReference type="ChEBI" id="CHEBI:29035"/>
        <label>2</label>
    </ligand>
</feature>
<keyword evidence="1" id="KW-0378">Hydrolase</keyword>
<evidence type="ECO:0000256" key="3">
    <source>
        <dbReference type="SAM" id="SignalP"/>
    </source>
</evidence>
<dbReference type="InterPro" id="IPR002933">
    <property type="entry name" value="Peptidase_M20"/>
</dbReference>
<evidence type="ECO:0000256" key="2">
    <source>
        <dbReference type="PIRSR" id="PIRSR005962-1"/>
    </source>
</evidence>
<organism evidence="5 6">
    <name type="scientific">Lysobacter enzymogenes</name>
    <dbReference type="NCBI Taxonomy" id="69"/>
    <lineage>
        <taxon>Bacteria</taxon>
        <taxon>Pseudomonadati</taxon>
        <taxon>Pseudomonadota</taxon>
        <taxon>Gammaproteobacteria</taxon>
        <taxon>Lysobacterales</taxon>
        <taxon>Lysobacteraceae</taxon>
        <taxon>Lysobacter</taxon>
    </lineage>
</organism>
<dbReference type="SUPFAM" id="SSF55031">
    <property type="entry name" value="Bacterial exopeptidase dimerisation domain"/>
    <property type="match status" value="1"/>
</dbReference>
<feature type="binding site" evidence="2">
    <location>
        <position position="211"/>
    </location>
    <ligand>
        <name>Mn(2+)</name>
        <dbReference type="ChEBI" id="CHEBI:29035"/>
        <label>2</label>
    </ligand>
</feature>
<name>A0AAU9AFH6_LYSEN</name>
<dbReference type="InterPro" id="IPR017439">
    <property type="entry name" value="Amidohydrolase"/>
</dbReference>
<proteinExistence type="predicted"/>
<protein>
    <submittedName>
        <fullName evidence="5">N-acyl-L-amino acid amidohydrolase</fullName>
    </submittedName>
</protein>
<dbReference type="PANTHER" id="PTHR11014:SF63">
    <property type="entry name" value="METALLOPEPTIDASE, PUTATIVE (AFU_ORTHOLOGUE AFUA_6G09600)-RELATED"/>
    <property type="match status" value="1"/>
</dbReference>
<dbReference type="InterPro" id="IPR011650">
    <property type="entry name" value="Peptidase_M20_dimer"/>
</dbReference>
<feature type="binding site" evidence="2">
    <location>
        <position position="179"/>
    </location>
    <ligand>
        <name>Mn(2+)</name>
        <dbReference type="ChEBI" id="CHEBI:29035"/>
        <label>2</label>
    </ligand>
</feature>
<dbReference type="PIRSF" id="PIRSF005962">
    <property type="entry name" value="Pept_M20D_amidohydro"/>
    <property type="match status" value="1"/>
</dbReference>
<dbReference type="Gene3D" id="3.40.630.10">
    <property type="entry name" value="Zn peptidases"/>
    <property type="match status" value="1"/>
</dbReference>
<dbReference type="EMBL" id="AP014940">
    <property type="protein sequence ID" value="BAV95643.1"/>
    <property type="molecule type" value="Genomic_DNA"/>
</dbReference>
<feature type="signal peptide" evidence="3">
    <location>
        <begin position="1"/>
        <end position="25"/>
    </location>
</feature>
<accession>A0AAU9AFH6</accession>
<dbReference type="Pfam" id="PF07687">
    <property type="entry name" value="M20_dimer"/>
    <property type="match status" value="1"/>
</dbReference>
<reference evidence="5 6" key="1">
    <citation type="journal article" date="2017" name="DNA Res.">
        <title>Complete genome sequence and expression profile of the commercial lytic enzyme producer Lysobacter enzymogenes M497-1.</title>
        <authorList>
            <person name="Takami H."/>
            <person name="Toyoda A."/>
            <person name="Uchiyama I."/>
            <person name="Itoh T."/>
            <person name="Takaki Y."/>
            <person name="Arai W."/>
            <person name="Nishi S."/>
            <person name="Kawai M."/>
            <person name="Shinya K."/>
            <person name="Ikeda H."/>
        </authorList>
    </citation>
    <scope>NUCLEOTIDE SEQUENCE [LARGE SCALE GENOMIC DNA]</scope>
    <source>
        <strain evidence="5 6">M497-1</strain>
    </source>
</reference>
<dbReference type="Pfam" id="PF01546">
    <property type="entry name" value="Peptidase_M20"/>
    <property type="match status" value="1"/>
</dbReference>
<feature type="binding site" evidence="2">
    <location>
        <position position="145"/>
    </location>
    <ligand>
        <name>Mn(2+)</name>
        <dbReference type="ChEBI" id="CHEBI:29035"/>
        <label>2</label>
    </ligand>
</feature>
<feature type="chain" id="PRO_5043605610" evidence="3">
    <location>
        <begin position="26"/>
        <end position="446"/>
    </location>
</feature>